<dbReference type="Proteomes" id="UP000483094">
    <property type="component" value="Unassembled WGS sequence"/>
</dbReference>
<dbReference type="InterPro" id="IPR010434">
    <property type="entry name" value="DUF1033"/>
</dbReference>
<sequence length="77" mass="9821">MNMYRVIEMYGDFEPWWFLEGWEEDIVASRKFDQYYDALKYYKTCWFRLEQESPLYKSRSDLMTIFWDPEDQRWCDE</sequence>
<feature type="non-terminal residue" evidence="1">
    <location>
        <position position="77"/>
    </location>
</feature>
<evidence type="ECO:0000313" key="2">
    <source>
        <dbReference type="Proteomes" id="UP000483094"/>
    </source>
</evidence>
<protein>
    <submittedName>
        <fullName evidence="1">DUF1033 family protein</fullName>
    </submittedName>
</protein>
<evidence type="ECO:0000313" key="1">
    <source>
        <dbReference type="EMBL" id="MTV75402.1"/>
    </source>
</evidence>
<proteinExistence type="predicted"/>
<gene>
    <name evidence="1" type="ORF">GM540_15820</name>
</gene>
<accession>A0A6G2DGH1</accession>
<reference evidence="1 2" key="1">
    <citation type="submission" date="2019-11" db="EMBL/GenBank/DDBJ databases">
        <title>Growth characteristics of pneumococcus vary with the chemical composition of the capsule and with environmental conditions.</title>
        <authorList>
            <person name="Tothpal A."/>
            <person name="Desobry K."/>
            <person name="Joshi S."/>
            <person name="Wyllie A.L."/>
            <person name="Weinberger D.M."/>
        </authorList>
    </citation>
    <scope>NUCLEOTIDE SEQUENCE [LARGE SCALE GENOMIC DNA]</scope>
    <source>
        <strain evidence="2">pnumococcus19F</strain>
    </source>
</reference>
<dbReference type="AlphaFoldDB" id="A0A6G2DGH1"/>
<dbReference type="Pfam" id="PF06279">
    <property type="entry name" value="DUF1033"/>
    <property type="match status" value="1"/>
</dbReference>
<organism evidence="1 2">
    <name type="scientific">Streptococcus pneumoniae</name>
    <dbReference type="NCBI Taxonomy" id="1313"/>
    <lineage>
        <taxon>Bacteria</taxon>
        <taxon>Bacillati</taxon>
        <taxon>Bacillota</taxon>
        <taxon>Bacilli</taxon>
        <taxon>Lactobacillales</taxon>
        <taxon>Streptococcaceae</taxon>
        <taxon>Streptococcus</taxon>
    </lineage>
</organism>
<name>A0A6G2DGH1_STREE</name>
<dbReference type="EMBL" id="WNHQ01002114">
    <property type="protein sequence ID" value="MTV75402.1"/>
    <property type="molecule type" value="Genomic_DNA"/>
</dbReference>
<comment type="caution">
    <text evidence="1">The sequence shown here is derived from an EMBL/GenBank/DDBJ whole genome shotgun (WGS) entry which is preliminary data.</text>
</comment>